<comment type="caution">
    <text evidence="4">The sequence shown here is derived from an EMBL/GenBank/DDBJ whole genome shotgun (WGS) entry which is preliminary data.</text>
</comment>
<feature type="domain" description="Tyrosine-protein phosphatase" evidence="1">
    <location>
        <begin position="63"/>
        <end position="292"/>
    </location>
</feature>
<accession>A0A8J2LX11</accession>
<dbReference type="InterPro" id="IPR000387">
    <property type="entry name" value="Tyr_Pase_dom"/>
</dbReference>
<evidence type="ECO:0000259" key="1">
    <source>
        <dbReference type="PROSITE" id="PS50055"/>
    </source>
</evidence>
<dbReference type="Pfam" id="PF00102">
    <property type="entry name" value="Y_phosphatase"/>
    <property type="match status" value="1"/>
</dbReference>
<dbReference type="PROSITE" id="PS00383">
    <property type="entry name" value="TYR_PHOSPHATASE_1"/>
    <property type="match status" value="1"/>
</dbReference>
<dbReference type="PRINTS" id="PR00700">
    <property type="entry name" value="PRTYPHPHTASE"/>
</dbReference>
<evidence type="ECO:0000313" key="4">
    <source>
        <dbReference type="EMBL" id="CAG9530349.1"/>
    </source>
</evidence>
<organism evidence="4 5">
    <name type="scientific">Cercopithifilaria johnstoni</name>
    <dbReference type="NCBI Taxonomy" id="2874296"/>
    <lineage>
        <taxon>Eukaryota</taxon>
        <taxon>Metazoa</taxon>
        <taxon>Ecdysozoa</taxon>
        <taxon>Nematoda</taxon>
        <taxon>Chromadorea</taxon>
        <taxon>Rhabditida</taxon>
        <taxon>Spirurina</taxon>
        <taxon>Spiruromorpha</taxon>
        <taxon>Filarioidea</taxon>
        <taxon>Onchocercidae</taxon>
        <taxon>Cercopithifilaria</taxon>
    </lineage>
</organism>
<dbReference type="SMART" id="SM00404">
    <property type="entry name" value="PTPc_motif"/>
    <property type="match status" value="1"/>
</dbReference>
<dbReference type="Gene3D" id="3.30.900.10">
    <property type="entry name" value="HORMA domain"/>
    <property type="match status" value="1"/>
</dbReference>
<feature type="domain" description="HORMA" evidence="3">
    <location>
        <begin position="360"/>
        <end position="547"/>
    </location>
</feature>
<dbReference type="InterPro" id="IPR029021">
    <property type="entry name" value="Prot-tyrosine_phosphatase-like"/>
</dbReference>
<evidence type="ECO:0000313" key="5">
    <source>
        <dbReference type="Proteomes" id="UP000746747"/>
    </source>
</evidence>
<evidence type="ECO:0000259" key="2">
    <source>
        <dbReference type="PROSITE" id="PS50056"/>
    </source>
</evidence>
<feature type="domain" description="Tyrosine specific protein phosphatases" evidence="2">
    <location>
        <begin position="208"/>
        <end position="283"/>
    </location>
</feature>
<dbReference type="CDD" id="cd00047">
    <property type="entry name" value="PTPc"/>
    <property type="match status" value="1"/>
</dbReference>
<keyword evidence="5" id="KW-1185">Reference proteome</keyword>
<name>A0A8J2LX11_9BILA</name>
<dbReference type="InterPro" id="IPR000242">
    <property type="entry name" value="PTP_cat"/>
</dbReference>
<dbReference type="Gene3D" id="3.90.190.10">
    <property type="entry name" value="Protein tyrosine phosphatase superfamily"/>
    <property type="match status" value="1"/>
</dbReference>
<dbReference type="InterPro" id="IPR050348">
    <property type="entry name" value="Protein-Tyr_Phosphatase"/>
</dbReference>
<dbReference type="OrthoDB" id="1928087at2759"/>
<dbReference type="InterPro" id="IPR036570">
    <property type="entry name" value="HORMA_dom_sf"/>
</dbReference>
<dbReference type="SUPFAM" id="SSF56019">
    <property type="entry name" value="The spindle assembly checkpoint protein mad2"/>
    <property type="match status" value="1"/>
</dbReference>
<dbReference type="SUPFAM" id="SSF52799">
    <property type="entry name" value="(Phosphotyrosine protein) phosphatases II"/>
    <property type="match status" value="1"/>
</dbReference>
<dbReference type="PROSITE" id="PS50056">
    <property type="entry name" value="TYR_PHOSPHATASE_2"/>
    <property type="match status" value="1"/>
</dbReference>
<dbReference type="PANTHER" id="PTHR19134">
    <property type="entry name" value="RECEPTOR-TYPE TYROSINE-PROTEIN PHOSPHATASE"/>
    <property type="match status" value="1"/>
</dbReference>
<dbReference type="InterPro" id="IPR016130">
    <property type="entry name" value="Tyr_Pase_AS"/>
</dbReference>
<dbReference type="PANTHER" id="PTHR19134:SF527">
    <property type="entry name" value="TYROSINE-PROTEIN PHOSPHATASE NON-RECEPTOR TYPE 7"/>
    <property type="match status" value="1"/>
</dbReference>
<dbReference type="InterPro" id="IPR003511">
    <property type="entry name" value="HORMA_dom"/>
</dbReference>
<sequence>MKVGHWFLTRFSISDAYQSLCKEFEILEFITNDWLSSIHYDNHSASTFIQHLISANKSRKLKVNAQRIIRDDGRIYLACEGPNLITVYDFWTLVWQENVKAIISLNYPYEERFYPDVYQKNQETIQYWPIINGKIYYFMPFKITCINSSLMADCKIQTNDSKEYVYRLTQLRIRYCNSINPQKDRFLTHVCYLRWPDGQLPLPWGKHNTLAKAANILLQILLMVSDDTILIHCHAGRGRTGVLIALDFAMYQLKNLQTVNIKALIEKIRQRRPGAVMNRWQYAYINIVIAEQAYRMGYLLDRINGYYITRQLINKLWNNLEDDDLYFRISRLNWMELVQKKRSGKGLNWEATFPDEPIGEKSRSFLQRVVFITASHILYTRDLLPAKCFKKRQIEKWKFYVVRAEAEGKDIVHSLKGVMEAIEFAYLRDFIIMVADRDRKDEYEALEVHRITKGEKVATIKYTGIVQARKQFFHLIRRVSAYGNIMGPLPQNICTIFKLTYYDEKTPMNYEPQGFIADEGLFHFPKEIEPLVIGRFDCEKHMVTTSVHSIFMKSATELKSLMHANATKFNPSVSRDSTVCSSPTKTLRTFSTCTDEFSQVQADDTEQHNESMKSAELTASSPCIDISGTLKITRICHTLSSTCDKANCNAKANIDNVEVLIAIKSATDSSISVESSKSSAELDFYENQIVTSGRSEHEGSITPHFSKYQLFRSLMM</sequence>
<dbReference type="PROSITE" id="PS50055">
    <property type="entry name" value="TYR_PHOSPHATASE_PTP"/>
    <property type="match status" value="1"/>
</dbReference>
<evidence type="ECO:0000259" key="3">
    <source>
        <dbReference type="PROSITE" id="PS50815"/>
    </source>
</evidence>
<dbReference type="PROSITE" id="PS50815">
    <property type="entry name" value="HORMA"/>
    <property type="match status" value="1"/>
</dbReference>
<dbReference type="AlphaFoldDB" id="A0A8J2LX11"/>
<dbReference type="GO" id="GO:0004725">
    <property type="term" value="F:protein tyrosine phosphatase activity"/>
    <property type="evidence" value="ECO:0007669"/>
    <property type="project" value="InterPro"/>
</dbReference>
<dbReference type="Pfam" id="PF02301">
    <property type="entry name" value="HORMA"/>
    <property type="match status" value="1"/>
</dbReference>
<dbReference type="InterPro" id="IPR003595">
    <property type="entry name" value="Tyr_Pase_cat"/>
</dbReference>
<protein>
    <submittedName>
        <fullName evidence="4">Uncharacterized protein</fullName>
    </submittedName>
</protein>
<dbReference type="Proteomes" id="UP000746747">
    <property type="component" value="Unassembled WGS sequence"/>
</dbReference>
<proteinExistence type="predicted"/>
<dbReference type="EMBL" id="CAKAEH010000234">
    <property type="protein sequence ID" value="CAG9530349.1"/>
    <property type="molecule type" value="Genomic_DNA"/>
</dbReference>
<dbReference type="SMART" id="SM00194">
    <property type="entry name" value="PTPc"/>
    <property type="match status" value="1"/>
</dbReference>
<gene>
    <name evidence="4" type="ORF">CJOHNSTONI_LOCUS854</name>
</gene>
<reference evidence="4" key="1">
    <citation type="submission" date="2021-09" db="EMBL/GenBank/DDBJ databases">
        <authorList>
            <consortium name="Pathogen Informatics"/>
        </authorList>
    </citation>
    <scope>NUCLEOTIDE SEQUENCE</scope>
</reference>